<name>A0A1V6SU88_9EURO</name>
<dbReference type="OrthoDB" id="4362925at2759"/>
<dbReference type="EMBL" id="MLKD01000020">
    <property type="protein sequence ID" value="OQE17572.1"/>
    <property type="molecule type" value="Genomic_DNA"/>
</dbReference>
<dbReference type="AlphaFoldDB" id="A0A1V6SU88"/>
<feature type="compositionally biased region" description="Polar residues" evidence="1">
    <location>
        <begin position="162"/>
        <end position="185"/>
    </location>
</feature>
<keyword evidence="3" id="KW-1185">Reference proteome</keyword>
<organism evidence="2 3">
    <name type="scientific">Penicillium steckii</name>
    <dbReference type="NCBI Taxonomy" id="303698"/>
    <lineage>
        <taxon>Eukaryota</taxon>
        <taxon>Fungi</taxon>
        <taxon>Dikarya</taxon>
        <taxon>Ascomycota</taxon>
        <taxon>Pezizomycotina</taxon>
        <taxon>Eurotiomycetes</taxon>
        <taxon>Eurotiomycetidae</taxon>
        <taxon>Eurotiales</taxon>
        <taxon>Aspergillaceae</taxon>
        <taxon>Penicillium</taxon>
    </lineage>
</organism>
<feature type="region of interest" description="Disordered" evidence="1">
    <location>
        <begin position="162"/>
        <end position="200"/>
    </location>
</feature>
<sequence>MASRGLPAESPIPLSSGEMSKFCHKCKRLLPISFFAKNGTVLKTCFECRDSCQRKKRARRRELAEINQRLINDPNLNRVVVENNNSRRHNPSYTLWNPAVRNTDDVAKIIDHVAPYPIYSSPEQSIIVSAEEEGRPIAGKHIIMEALDAIRNEVDKISSCLSETKPASGSSKEVDSLSYTHNNSPPDLIESDYDSGMTDEEGSEVSDECFFICIHCEIPRSVGLRYDGVCVYCLEQRQRFCVEGKHEADSEAFFDEDGDENDMCNSCLAAIRSEKTDNSE</sequence>
<evidence type="ECO:0000256" key="1">
    <source>
        <dbReference type="SAM" id="MobiDB-lite"/>
    </source>
</evidence>
<gene>
    <name evidence="2" type="ORF">PENSTE_c020G01182</name>
</gene>
<reference evidence="3" key="1">
    <citation type="journal article" date="2017" name="Nat. Microbiol.">
        <title>Global analysis of biosynthetic gene clusters reveals vast potential of secondary metabolite production in Penicillium species.</title>
        <authorList>
            <person name="Nielsen J.C."/>
            <person name="Grijseels S."/>
            <person name="Prigent S."/>
            <person name="Ji B."/>
            <person name="Dainat J."/>
            <person name="Nielsen K.F."/>
            <person name="Frisvad J.C."/>
            <person name="Workman M."/>
            <person name="Nielsen J."/>
        </authorList>
    </citation>
    <scope>NUCLEOTIDE SEQUENCE [LARGE SCALE GENOMIC DNA]</scope>
    <source>
        <strain evidence="3">IBT 24891</strain>
    </source>
</reference>
<evidence type="ECO:0000313" key="2">
    <source>
        <dbReference type="EMBL" id="OQE17572.1"/>
    </source>
</evidence>
<feature type="compositionally biased region" description="Acidic residues" evidence="1">
    <location>
        <begin position="189"/>
        <end position="200"/>
    </location>
</feature>
<dbReference type="Proteomes" id="UP000191285">
    <property type="component" value="Unassembled WGS sequence"/>
</dbReference>
<accession>A0A1V6SU88</accession>
<comment type="caution">
    <text evidence="2">The sequence shown here is derived from an EMBL/GenBank/DDBJ whole genome shotgun (WGS) entry which is preliminary data.</text>
</comment>
<proteinExistence type="predicted"/>
<evidence type="ECO:0000313" key="3">
    <source>
        <dbReference type="Proteomes" id="UP000191285"/>
    </source>
</evidence>
<protein>
    <submittedName>
        <fullName evidence="2">Uncharacterized protein</fullName>
    </submittedName>
</protein>